<dbReference type="Gene3D" id="1.10.150.50">
    <property type="entry name" value="Transcription Factor, Ets-1"/>
    <property type="match status" value="1"/>
</dbReference>
<reference evidence="4" key="1">
    <citation type="submission" date="2021-02" db="EMBL/GenBank/DDBJ databases">
        <authorList>
            <person name="Nowell W R."/>
        </authorList>
    </citation>
    <scope>NUCLEOTIDE SEQUENCE</scope>
</reference>
<evidence type="ECO:0000256" key="1">
    <source>
        <dbReference type="SAM" id="MobiDB-lite"/>
    </source>
</evidence>
<dbReference type="EMBL" id="CAJNRG010002246">
    <property type="protein sequence ID" value="CAF2045162.1"/>
    <property type="molecule type" value="Genomic_DNA"/>
</dbReference>
<name>A0A815ZIS2_9BILA</name>
<evidence type="ECO:0000313" key="11">
    <source>
        <dbReference type="EMBL" id="CAF4136277.1"/>
    </source>
</evidence>
<dbReference type="EMBL" id="CAJNOV010007351">
    <property type="protein sequence ID" value="CAF1281719.1"/>
    <property type="molecule type" value="Genomic_DNA"/>
</dbReference>
<dbReference type="PANTHER" id="PTHR47302:SF1">
    <property type="entry name" value="STERILE ALPHA MOTIF DOMAIN-CONTAINING PROTEIN 3"/>
    <property type="match status" value="1"/>
</dbReference>
<dbReference type="EMBL" id="CAJNRE010000131">
    <property type="protein sequence ID" value="CAF1920724.1"/>
    <property type="molecule type" value="Genomic_DNA"/>
</dbReference>
<dbReference type="SMART" id="SM00454">
    <property type="entry name" value="SAM"/>
    <property type="match status" value="1"/>
</dbReference>
<dbReference type="Pfam" id="PF00536">
    <property type="entry name" value="SAM_1"/>
    <property type="match status" value="1"/>
</dbReference>
<comment type="caution">
    <text evidence="4">The sequence shown here is derived from an EMBL/GenBank/DDBJ whole genome shotgun (WGS) entry which is preliminary data.</text>
</comment>
<dbReference type="Proteomes" id="UP000676336">
    <property type="component" value="Unassembled WGS sequence"/>
</dbReference>
<dbReference type="Proteomes" id="UP000663834">
    <property type="component" value="Unassembled WGS sequence"/>
</dbReference>
<evidence type="ECO:0000313" key="13">
    <source>
        <dbReference type="Proteomes" id="UP000663834"/>
    </source>
</evidence>
<dbReference type="Proteomes" id="UP000663842">
    <property type="component" value="Unassembled WGS sequence"/>
</dbReference>
<dbReference type="EMBL" id="CAJOBH010009252">
    <property type="protein sequence ID" value="CAF4136277.1"/>
    <property type="molecule type" value="Genomic_DNA"/>
</dbReference>
<dbReference type="Proteomes" id="UP000681720">
    <property type="component" value="Unassembled WGS sequence"/>
</dbReference>
<dbReference type="Proteomes" id="UP000663887">
    <property type="component" value="Unassembled WGS sequence"/>
</dbReference>
<dbReference type="InterPro" id="IPR001660">
    <property type="entry name" value="SAM"/>
</dbReference>
<dbReference type="InterPro" id="IPR042812">
    <property type="entry name" value="SAMD3"/>
</dbReference>
<feature type="compositionally biased region" description="Polar residues" evidence="1">
    <location>
        <begin position="121"/>
        <end position="140"/>
    </location>
</feature>
<feature type="domain" description="SAM" evidence="2">
    <location>
        <begin position="15"/>
        <end position="57"/>
    </location>
</feature>
<dbReference type="EMBL" id="CAJOBI010003427">
    <property type="protein sequence ID" value="CAF3968281.1"/>
    <property type="molecule type" value="Genomic_DNA"/>
</dbReference>
<dbReference type="PANTHER" id="PTHR47302">
    <property type="entry name" value="STERILE ALPHA MOTIF DOMAIN-CONTAINING PROTEIN 3"/>
    <property type="match status" value="1"/>
</dbReference>
<evidence type="ECO:0000313" key="5">
    <source>
        <dbReference type="EMBL" id="CAF1920724.1"/>
    </source>
</evidence>
<dbReference type="EMBL" id="CAJOBG010001962">
    <property type="protein sequence ID" value="CAF3972701.1"/>
    <property type="molecule type" value="Genomic_DNA"/>
</dbReference>
<dbReference type="Proteomes" id="UP000663856">
    <property type="component" value="Unassembled WGS sequence"/>
</dbReference>
<evidence type="ECO:0000313" key="12">
    <source>
        <dbReference type="EMBL" id="CAF4169828.1"/>
    </source>
</evidence>
<dbReference type="OrthoDB" id="8999651at2759"/>
<evidence type="ECO:0000313" key="6">
    <source>
        <dbReference type="EMBL" id="CAF2045162.1"/>
    </source>
</evidence>
<dbReference type="InterPro" id="IPR013761">
    <property type="entry name" value="SAM/pointed_sf"/>
</dbReference>
<evidence type="ECO:0000313" key="14">
    <source>
        <dbReference type="Proteomes" id="UP000663866"/>
    </source>
</evidence>
<dbReference type="EMBL" id="CAJNRF010016134">
    <property type="protein sequence ID" value="CAF2188074.1"/>
    <property type="molecule type" value="Genomic_DNA"/>
</dbReference>
<evidence type="ECO:0000259" key="2">
    <source>
        <dbReference type="PROSITE" id="PS50105"/>
    </source>
</evidence>
<proteinExistence type="predicted"/>
<evidence type="ECO:0000313" key="7">
    <source>
        <dbReference type="EMBL" id="CAF2188074.1"/>
    </source>
</evidence>
<evidence type="ECO:0000313" key="10">
    <source>
        <dbReference type="EMBL" id="CAF4027757.1"/>
    </source>
</evidence>
<dbReference type="Proteomes" id="UP000663855">
    <property type="component" value="Unassembled WGS sequence"/>
</dbReference>
<feature type="region of interest" description="Disordered" evidence="1">
    <location>
        <begin position="121"/>
        <end position="171"/>
    </location>
</feature>
<feature type="region of interest" description="Disordered" evidence="1">
    <location>
        <begin position="307"/>
        <end position="372"/>
    </location>
</feature>
<evidence type="ECO:0000313" key="4">
    <source>
        <dbReference type="EMBL" id="CAF1585204.1"/>
    </source>
</evidence>
<keyword evidence="14" id="KW-1185">Reference proteome</keyword>
<dbReference type="EMBL" id="CAJOBJ010013267">
    <property type="protein sequence ID" value="CAF4169828.1"/>
    <property type="molecule type" value="Genomic_DNA"/>
</dbReference>
<dbReference type="EMBL" id="CAJOBF010002342">
    <property type="protein sequence ID" value="CAF4027757.1"/>
    <property type="molecule type" value="Genomic_DNA"/>
</dbReference>
<evidence type="ECO:0000313" key="9">
    <source>
        <dbReference type="EMBL" id="CAF3972701.1"/>
    </source>
</evidence>
<protein>
    <recommendedName>
        <fullName evidence="2">SAM domain-containing protein</fullName>
    </recommendedName>
</protein>
<organism evidence="4 13">
    <name type="scientific">Rotaria magnacalcarata</name>
    <dbReference type="NCBI Taxonomy" id="392030"/>
    <lineage>
        <taxon>Eukaryota</taxon>
        <taxon>Metazoa</taxon>
        <taxon>Spiralia</taxon>
        <taxon>Gnathifera</taxon>
        <taxon>Rotifera</taxon>
        <taxon>Eurotatoria</taxon>
        <taxon>Bdelloidea</taxon>
        <taxon>Philodinida</taxon>
        <taxon>Philodinidae</taxon>
        <taxon>Rotaria</taxon>
    </lineage>
</organism>
<dbReference type="Proteomes" id="UP000663866">
    <property type="component" value="Unassembled WGS sequence"/>
</dbReference>
<evidence type="ECO:0000313" key="3">
    <source>
        <dbReference type="EMBL" id="CAF1281719.1"/>
    </source>
</evidence>
<feature type="region of interest" description="Disordered" evidence="1">
    <location>
        <begin position="81"/>
        <end position="103"/>
    </location>
</feature>
<gene>
    <name evidence="11" type="ORF">BYL167_LOCUS20799</name>
    <name evidence="3" type="ORF">CJN711_LOCUS16017</name>
    <name evidence="12" type="ORF">GIL414_LOCUS20311</name>
    <name evidence="4" type="ORF">KQP761_LOCUS20574</name>
    <name evidence="5" type="ORF">MBJ925_LOCUS2001</name>
    <name evidence="9" type="ORF">OVN521_LOCUS13469</name>
    <name evidence="8" type="ORF">SMN809_LOCUS10183</name>
    <name evidence="10" type="ORF">UXM345_LOCUS17786</name>
    <name evidence="7" type="ORF">WKI299_LOCUS33822</name>
    <name evidence="6" type="ORF">XDN619_LOCUS7481</name>
</gene>
<feature type="compositionally biased region" description="Low complexity" evidence="1">
    <location>
        <begin position="85"/>
        <end position="96"/>
    </location>
</feature>
<dbReference type="PROSITE" id="PS50105">
    <property type="entry name" value="SAM_DOMAIN"/>
    <property type="match status" value="1"/>
</dbReference>
<accession>A0A815ZIS2</accession>
<dbReference type="SUPFAM" id="SSF47769">
    <property type="entry name" value="SAM/Pointed domain"/>
    <property type="match status" value="1"/>
</dbReference>
<dbReference type="EMBL" id="CAJNOW010010672">
    <property type="protein sequence ID" value="CAF1585204.1"/>
    <property type="molecule type" value="Genomic_DNA"/>
</dbReference>
<feature type="compositionally biased region" description="Polar residues" evidence="1">
    <location>
        <begin position="147"/>
        <end position="157"/>
    </location>
</feature>
<dbReference type="AlphaFoldDB" id="A0A815ZIS2"/>
<dbReference type="Proteomes" id="UP000663824">
    <property type="component" value="Unassembled WGS sequence"/>
</dbReference>
<evidence type="ECO:0000313" key="8">
    <source>
        <dbReference type="EMBL" id="CAF3968281.1"/>
    </source>
</evidence>
<dbReference type="Proteomes" id="UP000681967">
    <property type="component" value="Unassembled WGS sequence"/>
</dbReference>
<sequence length="622" mass="70161">MDSAVVSTKSNVSQWDADTVVSWLHESKFGAFEKVFRDNEIDGPTLLKLSESMVVRLFPTIKLEIQFLDLLQALKQRHTVEMNSKKTLPSSSTPTTNGHNGNRHSAAHQIAAHVIASSSSFDNGIEQSSNSNSPIPTATNGHHHSRTSFSERSQIPQRLTPKGPPLKTLKREPKYFSSPAMSLQQNGDTNENDTKHTFPHVYKLPQFPDTLRLALASQDASAFKLRTYYRNLLISSIYDDLTRTYNLWYPNARQYKTVASALVKAYPFLETSTDGGEGAWIDGIKGKFKRGRRTVTSYVDVAQSMTGENGYDRMSGDEELGEEKLAQTSNGQKRSRHEFEVDSDDGQYESGEMPTNGKDADQTSDNNDEIDDDEANRLRGCITAMQETLAATDDPDISLISDYFKETFEIRRNFVKTHNTTEILTEYPALQLHSCLLADFHMQTNIPIQTVLIHKLRSISKPIIRLAKETGCAPDILLSYHTILSQRPQLEQILADTFAILIVACYFGEYQFLLIASDKDTQSPWPIIRGEHPATMFYDGKPSSVAYNIELDYVQLFHRPLTDFLTAICTLFATYTVFEITYGKLEMTLSFIDCLLRDNVHSPTRSPQVLELINELNSMKNM</sequence>